<name>A0A8S3CGD3_9BILA</name>
<evidence type="ECO:0000313" key="2">
    <source>
        <dbReference type="EMBL" id="CAF4716115.1"/>
    </source>
</evidence>
<dbReference type="Proteomes" id="UP000681720">
    <property type="component" value="Unassembled WGS sequence"/>
</dbReference>
<gene>
    <name evidence="1" type="ORF">BYL167_LOCUS34418</name>
    <name evidence="2" type="ORF">BYL167_LOCUS44683</name>
    <name evidence="3" type="ORF">GIL414_LOCUS52767</name>
</gene>
<dbReference type="AlphaFoldDB" id="A0A8S3CGD3"/>
<protein>
    <submittedName>
        <fullName evidence="3">Uncharacterized protein</fullName>
    </submittedName>
</protein>
<evidence type="ECO:0000313" key="3">
    <source>
        <dbReference type="EMBL" id="CAF4920080.1"/>
    </source>
</evidence>
<comment type="caution">
    <text evidence="3">The sequence shown here is derived from an EMBL/GenBank/DDBJ whole genome shotgun (WGS) entry which is preliminary data.</text>
</comment>
<dbReference type="EMBL" id="CAJOBH010122039">
    <property type="protein sequence ID" value="CAF4716115.1"/>
    <property type="molecule type" value="Genomic_DNA"/>
</dbReference>
<organism evidence="3 4">
    <name type="scientific">Rotaria magnacalcarata</name>
    <dbReference type="NCBI Taxonomy" id="392030"/>
    <lineage>
        <taxon>Eukaryota</taxon>
        <taxon>Metazoa</taxon>
        <taxon>Spiralia</taxon>
        <taxon>Gnathifera</taxon>
        <taxon>Rotifera</taxon>
        <taxon>Eurotatoria</taxon>
        <taxon>Bdelloidea</taxon>
        <taxon>Philodinida</taxon>
        <taxon>Philodinidae</taxon>
        <taxon>Rotaria</taxon>
    </lineage>
</organism>
<dbReference type="EMBL" id="CAJOBJ010181536">
    <property type="protein sequence ID" value="CAF4920080.1"/>
    <property type="molecule type" value="Genomic_DNA"/>
</dbReference>
<proteinExistence type="predicted"/>
<evidence type="ECO:0000313" key="1">
    <source>
        <dbReference type="EMBL" id="CAF4465731.1"/>
    </source>
</evidence>
<feature type="non-terminal residue" evidence="3">
    <location>
        <position position="1"/>
    </location>
</feature>
<evidence type="ECO:0000313" key="4">
    <source>
        <dbReference type="Proteomes" id="UP000681720"/>
    </source>
</evidence>
<dbReference type="EMBL" id="CAJOBH010069633">
    <property type="protein sequence ID" value="CAF4465731.1"/>
    <property type="molecule type" value="Genomic_DNA"/>
</dbReference>
<dbReference type="Proteomes" id="UP000681967">
    <property type="component" value="Unassembled WGS sequence"/>
</dbReference>
<reference evidence="3" key="1">
    <citation type="submission" date="2021-02" db="EMBL/GenBank/DDBJ databases">
        <authorList>
            <person name="Nowell W R."/>
        </authorList>
    </citation>
    <scope>NUCLEOTIDE SEQUENCE</scope>
</reference>
<accession>A0A8S3CGD3</accession>
<sequence length="42" mass="4853">LDIYDFMPYSALMARPIRSRRTSLVPAPISYNLASRKRRLVG</sequence>